<name>A0A026W5K7_OOCBI</name>
<keyword evidence="7" id="KW-1185">Reference proteome</keyword>
<evidence type="ECO:0000256" key="3">
    <source>
        <dbReference type="ARBA" id="ARBA00022771"/>
    </source>
</evidence>
<dbReference type="Proteomes" id="UP000053097">
    <property type="component" value="Unassembled WGS sequence"/>
</dbReference>
<sequence length="212" mass="24316">MDFLIVDMLPYSIVESTAFRRLNFVGPAKPSKYRMKSEKYFRTTLMPATYDKVKAKVNDMICQAQWISFTTDVWSNPTKTCSLLSFTAHFILGSQRLKMILGASVLKEDHTGSYISHKLIEVVDSYNIAQYLKKTDIFIWDEANADIVKDIYGDLIQKRSECWSRKDCVISRLLRSAQYEHLTLSASHVQSDRDLFSTKVEQSAGLVGNAYR</sequence>
<evidence type="ECO:0000313" key="6">
    <source>
        <dbReference type="EMBL" id="EZA51357.1"/>
    </source>
</evidence>
<keyword evidence="3" id="KW-0863">Zinc-finger</keyword>
<evidence type="ECO:0000256" key="1">
    <source>
        <dbReference type="ARBA" id="ARBA00004123"/>
    </source>
</evidence>
<proteinExistence type="predicted"/>
<keyword evidence="2" id="KW-0479">Metal-binding</keyword>
<dbReference type="GO" id="GO:0008270">
    <property type="term" value="F:zinc ion binding"/>
    <property type="evidence" value="ECO:0007669"/>
    <property type="project" value="UniProtKB-KW"/>
</dbReference>
<accession>A0A026W5K7</accession>
<dbReference type="AlphaFoldDB" id="A0A026W5K7"/>
<dbReference type="PANTHER" id="PTHR46481:SF10">
    <property type="entry name" value="ZINC FINGER BED DOMAIN-CONTAINING PROTEIN 39"/>
    <property type="match status" value="1"/>
</dbReference>
<keyword evidence="4" id="KW-0862">Zinc</keyword>
<evidence type="ECO:0000313" key="7">
    <source>
        <dbReference type="Proteomes" id="UP000053097"/>
    </source>
</evidence>
<evidence type="ECO:0000256" key="4">
    <source>
        <dbReference type="ARBA" id="ARBA00022833"/>
    </source>
</evidence>
<dbReference type="PANTHER" id="PTHR46481">
    <property type="entry name" value="ZINC FINGER BED DOMAIN-CONTAINING PROTEIN 4"/>
    <property type="match status" value="1"/>
</dbReference>
<keyword evidence="5" id="KW-0539">Nucleus</keyword>
<reference evidence="6 7" key="1">
    <citation type="journal article" date="2014" name="Curr. Biol.">
        <title>The genome of the clonal raider ant Cerapachys biroi.</title>
        <authorList>
            <person name="Oxley P.R."/>
            <person name="Ji L."/>
            <person name="Fetter-Pruneda I."/>
            <person name="McKenzie S.K."/>
            <person name="Li C."/>
            <person name="Hu H."/>
            <person name="Zhang G."/>
            <person name="Kronauer D.J."/>
        </authorList>
    </citation>
    <scope>NUCLEOTIDE SEQUENCE [LARGE SCALE GENOMIC DNA]</scope>
</reference>
<evidence type="ECO:0000256" key="2">
    <source>
        <dbReference type="ARBA" id="ARBA00022723"/>
    </source>
</evidence>
<evidence type="ECO:0000256" key="5">
    <source>
        <dbReference type="ARBA" id="ARBA00023242"/>
    </source>
</evidence>
<organism evidence="6 7">
    <name type="scientific">Ooceraea biroi</name>
    <name type="common">Clonal raider ant</name>
    <name type="synonym">Cerapachys biroi</name>
    <dbReference type="NCBI Taxonomy" id="2015173"/>
    <lineage>
        <taxon>Eukaryota</taxon>
        <taxon>Metazoa</taxon>
        <taxon>Ecdysozoa</taxon>
        <taxon>Arthropoda</taxon>
        <taxon>Hexapoda</taxon>
        <taxon>Insecta</taxon>
        <taxon>Pterygota</taxon>
        <taxon>Neoptera</taxon>
        <taxon>Endopterygota</taxon>
        <taxon>Hymenoptera</taxon>
        <taxon>Apocrita</taxon>
        <taxon>Aculeata</taxon>
        <taxon>Formicoidea</taxon>
        <taxon>Formicidae</taxon>
        <taxon>Dorylinae</taxon>
        <taxon>Ooceraea</taxon>
    </lineage>
</organism>
<dbReference type="EMBL" id="KK107398">
    <property type="protein sequence ID" value="EZA51357.1"/>
    <property type="molecule type" value="Genomic_DNA"/>
</dbReference>
<comment type="subcellular location">
    <subcellularLocation>
        <location evidence="1">Nucleus</location>
    </subcellularLocation>
</comment>
<dbReference type="GO" id="GO:0005634">
    <property type="term" value="C:nucleus"/>
    <property type="evidence" value="ECO:0007669"/>
    <property type="project" value="UniProtKB-SubCell"/>
</dbReference>
<protein>
    <submittedName>
        <fullName evidence="6">Zinc finger BED domain-containing protein</fullName>
    </submittedName>
</protein>
<dbReference type="InterPro" id="IPR052035">
    <property type="entry name" value="ZnF_BED_domain_contain"/>
</dbReference>
<gene>
    <name evidence="6" type="ORF">X777_10006</name>
</gene>